<feature type="compositionally biased region" description="Basic residues" evidence="1">
    <location>
        <begin position="173"/>
        <end position="183"/>
    </location>
</feature>
<dbReference type="RefSeq" id="WP_198350049.1">
    <property type="nucleotide sequence ID" value="NZ_JABASV010000012.1"/>
</dbReference>
<sequence>MQHFMAGSADDEVFCDFRPSMITESAPRERSELEMDELIAEAAENTLRSEAMGAVLTWLDEGDWSFDALDSLLEGLASSTDEEELTDEEAEHYEALWETTEEALKSLGAEAGSISQLFEENDDAAQALGKHLSAKLDDITKSDDDLVSEFGVGGQLILESGKRVIRNGELRRIPRRRRRKRRMTSAQRAALKKARRKANTSAAKRSRAKSMRRRKQMGA</sequence>
<reference evidence="3" key="1">
    <citation type="submission" date="2023-11" db="EMBL/GenBank/DDBJ databases">
        <title>MicrobeMod: A computational toolkit for identifying prokaryotic methylation and restriction-modification with nanopore sequencing.</title>
        <authorList>
            <person name="Crits-Christoph A."/>
            <person name="Kang S.C."/>
            <person name="Lee H."/>
            <person name="Ostrov N."/>
        </authorList>
    </citation>
    <scope>NUCLEOTIDE SEQUENCE</scope>
    <source>
        <strain evidence="3">ATCC BAA-953</strain>
    </source>
</reference>
<protein>
    <recommendedName>
        <fullName evidence="2">BZIP domain-containing protein</fullName>
    </recommendedName>
</protein>
<dbReference type="EMBL" id="JAWXXT010000002">
    <property type="protein sequence ID" value="MDX5979647.1"/>
    <property type="molecule type" value="Genomic_DNA"/>
</dbReference>
<evidence type="ECO:0000313" key="3">
    <source>
        <dbReference type="EMBL" id="MDX5979647.1"/>
    </source>
</evidence>
<accession>A0AAJ2VQK5</accession>
<organism evidence="3 4">
    <name type="scientific">Vreelandella alkaliphila</name>
    <dbReference type="NCBI Taxonomy" id="272774"/>
    <lineage>
        <taxon>Bacteria</taxon>
        <taxon>Pseudomonadati</taxon>
        <taxon>Pseudomonadota</taxon>
        <taxon>Gammaproteobacteria</taxon>
        <taxon>Oceanospirillales</taxon>
        <taxon>Halomonadaceae</taxon>
        <taxon>Vreelandella</taxon>
    </lineage>
</organism>
<evidence type="ECO:0000256" key="1">
    <source>
        <dbReference type="SAM" id="MobiDB-lite"/>
    </source>
</evidence>
<feature type="region of interest" description="Disordered" evidence="1">
    <location>
        <begin position="173"/>
        <end position="219"/>
    </location>
</feature>
<feature type="domain" description="BZIP" evidence="2">
    <location>
        <begin position="195"/>
        <end position="209"/>
    </location>
</feature>
<feature type="compositionally biased region" description="Basic residues" evidence="1">
    <location>
        <begin position="190"/>
        <end position="219"/>
    </location>
</feature>
<dbReference type="PROSITE" id="PS00036">
    <property type="entry name" value="BZIP_BASIC"/>
    <property type="match status" value="1"/>
</dbReference>
<evidence type="ECO:0000313" key="4">
    <source>
        <dbReference type="Proteomes" id="UP001276761"/>
    </source>
</evidence>
<dbReference type="InterPro" id="IPR004827">
    <property type="entry name" value="bZIP"/>
</dbReference>
<dbReference type="GO" id="GO:0003700">
    <property type="term" value="F:DNA-binding transcription factor activity"/>
    <property type="evidence" value="ECO:0007669"/>
    <property type="project" value="InterPro"/>
</dbReference>
<name>A0AAJ2VQK5_9GAMM</name>
<proteinExistence type="predicted"/>
<dbReference type="GeneID" id="303167635"/>
<comment type="caution">
    <text evidence="3">The sequence shown here is derived from an EMBL/GenBank/DDBJ whole genome shotgun (WGS) entry which is preliminary data.</text>
</comment>
<gene>
    <name evidence="3" type="ORF">SIL78_19030</name>
</gene>
<dbReference type="Proteomes" id="UP001276761">
    <property type="component" value="Unassembled WGS sequence"/>
</dbReference>
<evidence type="ECO:0000259" key="2">
    <source>
        <dbReference type="PROSITE" id="PS00036"/>
    </source>
</evidence>
<dbReference type="AlphaFoldDB" id="A0AAJ2VQK5"/>